<dbReference type="EMBL" id="JABBFZ010000022">
    <property type="protein sequence ID" value="NML34536.1"/>
    <property type="molecule type" value="Genomic_DNA"/>
</dbReference>
<protein>
    <submittedName>
        <fullName evidence="1">Uncharacterized protein</fullName>
    </submittedName>
</protein>
<sequence length="72" mass="8111">MNAASLITCTNFRNCPIAPSNRKRDKFTSNKVIYDARSQLVEEQSAMRAMIADGVKVQRNRLRQPGFVPEVA</sequence>
<evidence type="ECO:0000313" key="1">
    <source>
        <dbReference type="EMBL" id="NML34536.1"/>
    </source>
</evidence>
<dbReference type="RefSeq" id="WP_169500719.1">
    <property type="nucleotide sequence ID" value="NZ_JABBFZ010000022.1"/>
</dbReference>
<comment type="caution">
    <text evidence="1">The sequence shown here is derived from an EMBL/GenBank/DDBJ whole genome shotgun (WGS) entry which is preliminary data.</text>
</comment>
<name>A0A7Y0A112_9BURK</name>
<organism evidence="1 2">
    <name type="scientific">Paraburkholderia antibiotica</name>
    <dbReference type="NCBI Taxonomy" id="2728839"/>
    <lineage>
        <taxon>Bacteria</taxon>
        <taxon>Pseudomonadati</taxon>
        <taxon>Pseudomonadota</taxon>
        <taxon>Betaproteobacteria</taxon>
        <taxon>Burkholderiales</taxon>
        <taxon>Burkholderiaceae</taxon>
        <taxon>Paraburkholderia</taxon>
    </lineage>
</organism>
<accession>A0A7Y0A112</accession>
<keyword evidence="2" id="KW-1185">Reference proteome</keyword>
<dbReference type="Proteomes" id="UP000583127">
    <property type="component" value="Unassembled WGS sequence"/>
</dbReference>
<gene>
    <name evidence="1" type="ORF">HHL14_27355</name>
</gene>
<evidence type="ECO:0000313" key="2">
    <source>
        <dbReference type="Proteomes" id="UP000583127"/>
    </source>
</evidence>
<proteinExistence type="predicted"/>
<reference evidence="1 2" key="1">
    <citation type="submission" date="2020-04" db="EMBL/GenBank/DDBJ databases">
        <title>Paraburkholderia sp. G-4-1-8 isolated from soil.</title>
        <authorList>
            <person name="Dahal R.H."/>
        </authorList>
    </citation>
    <scope>NUCLEOTIDE SEQUENCE [LARGE SCALE GENOMIC DNA]</scope>
    <source>
        <strain evidence="1 2">G-4-1-8</strain>
    </source>
</reference>
<dbReference type="AlphaFoldDB" id="A0A7Y0A112"/>